<evidence type="ECO:0000256" key="1">
    <source>
        <dbReference type="SAM" id="MobiDB-lite"/>
    </source>
</evidence>
<organism evidence="2 3">
    <name type="scientific">Macrophomina phaseolina</name>
    <dbReference type="NCBI Taxonomy" id="35725"/>
    <lineage>
        <taxon>Eukaryota</taxon>
        <taxon>Fungi</taxon>
        <taxon>Dikarya</taxon>
        <taxon>Ascomycota</taxon>
        <taxon>Pezizomycotina</taxon>
        <taxon>Dothideomycetes</taxon>
        <taxon>Dothideomycetes incertae sedis</taxon>
        <taxon>Botryosphaeriales</taxon>
        <taxon>Botryosphaeriaceae</taxon>
        <taxon>Macrophomina</taxon>
    </lineage>
</organism>
<proteinExistence type="predicted"/>
<sequence>MSLRTHFAPPFQSFPFFFSLSLSLSFAPPRPALAPTETPRAVLACGSRSPCPGTIGPQDRRPPGPQWPTTEREPYSQQHTRPISLGPVAQSRLSICFCPVGFPSAFWLAWSDQRDRASSKSCLSSRFKSVHPLGICTSCTIRTRGSDRTGKCVRITSGG</sequence>
<gene>
    <name evidence="2" type="ORF">B0J12DRAFT_236675</name>
</gene>
<name>A0ABQ8GQD1_9PEZI</name>
<keyword evidence="3" id="KW-1185">Reference proteome</keyword>
<reference evidence="2 3" key="1">
    <citation type="journal article" date="2021" name="Nat. Commun.">
        <title>Genetic determinants of endophytism in the Arabidopsis root mycobiome.</title>
        <authorList>
            <person name="Mesny F."/>
            <person name="Miyauchi S."/>
            <person name="Thiergart T."/>
            <person name="Pickel B."/>
            <person name="Atanasova L."/>
            <person name="Karlsson M."/>
            <person name="Huettel B."/>
            <person name="Barry K.W."/>
            <person name="Haridas S."/>
            <person name="Chen C."/>
            <person name="Bauer D."/>
            <person name="Andreopoulos W."/>
            <person name="Pangilinan J."/>
            <person name="LaButti K."/>
            <person name="Riley R."/>
            <person name="Lipzen A."/>
            <person name="Clum A."/>
            <person name="Drula E."/>
            <person name="Henrissat B."/>
            <person name="Kohler A."/>
            <person name="Grigoriev I.V."/>
            <person name="Martin F.M."/>
            <person name="Hacquard S."/>
        </authorList>
    </citation>
    <scope>NUCLEOTIDE SEQUENCE [LARGE SCALE GENOMIC DNA]</scope>
    <source>
        <strain evidence="2 3">MPI-SDFR-AT-0080</strain>
    </source>
</reference>
<comment type="caution">
    <text evidence="2">The sequence shown here is derived from an EMBL/GenBank/DDBJ whole genome shotgun (WGS) entry which is preliminary data.</text>
</comment>
<evidence type="ECO:0000313" key="2">
    <source>
        <dbReference type="EMBL" id="KAH7062397.1"/>
    </source>
</evidence>
<evidence type="ECO:0008006" key="4">
    <source>
        <dbReference type="Google" id="ProtNLM"/>
    </source>
</evidence>
<evidence type="ECO:0000313" key="3">
    <source>
        <dbReference type="Proteomes" id="UP000774617"/>
    </source>
</evidence>
<protein>
    <recommendedName>
        <fullName evidence="4">Secreted protein</fullName>
    </recommendedName>
</protein>
<dbReference type="Proteomes" id="UP000774617">
    <property type="component" value="Unassembled WGS sequence"/>
</dbReference>
<feature type="region of interest" description="Disordered" evidence="1">
    <location>
        <begin position="49"/>
        <end position="79"/>
    </location>
</feature>
<dbReference type="EMBL" id="JAGTJR010000003">
    <property type="protein sequence ID" value="KAH7062397.1"/>
    <property type="molecule type" value="Genomic_DNA"/>
</dbReference>
<accession>A0ABQ8GQD1</accession>